<comment type="function">
    <text evidence="5 6">Structural component of flagellum, the bacterial motility apparatus. Part of the rod structure of flagellar basal body.</text>
</comment>
<dbReference type="GO" id="GO:0071978">
    <property type="term" value="P:bacterial-type flagellum-dependent swarming motility"/>
    <property type="evidence" value="ECO:0007669"/>
    <property type="project" value="TreeGrafter"/>
</dbReference>
<dbReference type="EMBL" id="CP016534">
    <property type="protein sequence ID" value="ANU09179.1"/>
    <property type="molecule type" value="Genomic_DNA"/>
</dbReference>
<dbReference type="Proteomes" id="UP000092661">
    <property type="component" value="Chromosome"/>
</dbReference>
<dbReference type="PANTHER" id="PTHR30435">
    <property type="entry name" value="FLAGELLAR PROTEIN"/>
    <property type="match status" value="1"/>
</dbReference>
<evidence type="ECO:0000313" key="11">
    <source>
        <dbReference type="Proteomes" id="UP000092661"/>
    </source>
</evidence>
<comment type="subunit">
    <text evidence="6">The basal body constitutes a major portion of the flagellar organelle and consists of a number of rings mounted on a central rod.</text>
</comment>
<organism evidence="9 10">
    <name type="scientific">Planococcus antarcticus DSM 14505</name>
    <dbReference type="NCBI Taxonomy" id="1185653"/>
    <lineage>
        <taxon>Bacteria</taxon>
        <taxon>Bacillati</taxon>
        <taxon>Bacillota</taxon>
        <taxon>Bacilli</taxon>
        <taxon>Bacillales</taxon>
        <taxon>Caryophanaceae</taxon>
        <taxon>Planococcus</taxon>
    </lineage>
</organism>
<evidence type="ECO:0000313" key="10">
    <source>
        <dbReference type="Proteomes" id="UP000004725"/>
    </source>
</evidence>
<dbReference type="PIRSF" id="PIRSF002889">
    <property type="entry name" value="Rod_FlgB"/>
    <property type="match status" value="1"/>
</dbReference>
<dbReference type="PANTHER" id="PTHR30435:SF12">
    <property type="entry name" value="FLAGELLAR BASAL BODY ROD PROTEIN FLGB"/>
    <property type="match status" value="1"/>
</dbReference>
<keyword evidence="9" id="KW-0969">Cilium</keyword>
<reference evidence="8" key="3">
    <citation type="submission" date="2016-10" db="EMBL/GenBank/DDBJ databases">
        <authorList>
            <person name="See-Too W.S."/>
        </authorList>
    </citation>
    <scope>NUCLEOTIDE SEQUENCE</scope>
    <source>
        <strain evidence="8">DSM 14505</strain>
    </source>
</reference>
<dbReference type="GO" id="GO:0030694">
    <property type="term" value="C:bacterial-type flagellum basal body, rod"/>
    <property type="evidence" value="ECO:0007669"/>
    <property type="project" value="InterPro"/>
</dbReference>
<dbReference type="RefSeq" id="WP_006828077.1">
    <property type="nucleotide sequence ID" value="NZ_AJYB01000002.1"/>
</dbReference>
<evidence type="ECO:0000313" key="9">
    <source>
        <dbReference type="EMBL" id="EIM08479.1"/>
    </source>
</evidence>
<dbReference type="eggNOG" id="COG1815">
    <property type="taxonomic scope" value="Bacteria"/>
</dbReference>
<dbReference type="NCBIfam" id="TIGR01396">
    <property type="entry name" value="FlgB"/>
    <property type="match status" value="1"/>
</dbReference>
<evidence type="ECO:0000313" key="8">
    <source>
        <dbReference type="EMBL" id="ANU09179.1"/>
    </source>
</evidence>
<dbReference type="InterPro" id="IPR006300">
    <property type="entry name" value="FlgB"/>
</dbReference>
<gene>
    <name evidence="9" type="primary">flgB</name>
    <name evidence="9" type="ORF">A1A1_00235</name>
    <name evidence="8" type="ORF">BBH88_01935</name>
</gene>
<keyword evidence="9" id="KW-0966">Cell projection</keyword>
<protein>
    <recommendedName>
        <fullName evidence="3 6">Flagellar basal body rod protein FlgB</fullName>
    </recommendedName>
</protein>
<proteinExistence type="inferred from homology"/>
<feature type="domain" description="Flagellar basal body rod protein N-terminal" evidence="7">
    <location>
        <begin position="12"/>
        <end position="38"/>
    </location>
</feature>
<dbReference type="AlphaFoldDB" id="A0A1C7DCE4"/>
<comment type="similarity">
    <text evidence="2 6">Belongs to the flagella basal body rod proteins family.</text>
</comment>
<evidence type="ECO:0000256" key="3">
    <source>
        <dbReference type="ARBA" id="ARBA00014376"/>
    </source>
</evidence>
<keyword evidence="11" id="KW-1185">Reference proteome</keyword>
<keyword evidence="9" id="KW-0282">Flagellum</keyword>
<dbReference type="OrthoDB" id="9792068at2"/>
<evidence type="ECO:0000256" key="2">
    <source>
        <dbReference type="ARBA" id="ARBA00009677"/>
    </source>
</evidence>
<evidence type="ECO:0000259" key="7">
    <source>
        <dbReference type="Pfam" id="PF00460"/>
    </source>
</evidence>
<dbReference type="Proteomes" id="UP000004725">
    <property type="component" value="Unassembled WGS sequence"/>
</dbReference>
<comment type="subcellular location">
    <subcellularLocation>
        <location evidence="1 6">Bacterial flagellum basal body</location>
    </subcellularLocation>
</comment>
<dbReference type="KEGG" id="pana:BBH88_01935"/>
<reference evidence="11" key="2">
    <citation type="submission" date="2016-07" db="EMBL/GenBank/DDBJ databases">
        <authorList>
            <person name="See-Too W.S."/>
        </authorList>
    </citation>
    <scope>NUCLEOTIDE SEQUENCE [LARGE SCALE GENOMIC DNA]</scope>
    <source>
        <strain evidence="11">DSM 14505</strain>
    </source>
</reference>
<dbReference type="InterPro" id="IPR001444">
    <property type="entry name" value="Flag_bb_rod_N"/>
</dbReference>
<evidence type="ECO:0000256" key="1">
    <source>
        <dbReference type="ARBA" id="ARBA00004117"/>
    </source>
</evidence>
<evidence type="ECO:0000256" key="6">
    <source>
        <dbReference type="PIRNR" id="PIRNR002889"/>
    </source>
</evidence>
<name>A0A1C7DCE4_9BACL</name>
<evidence type="ECO:0000256" key="4">
    <source>
        <dbReference type="ARBA" id="ARBA00023143"/>
    </source>
</evidence>
<keyword evidence="4 6" id="KW-0975">Bacterial flagellum</keyword>
<sequence length="133" mass="14729">MSIFPKSLESMEQALSASTLRQRVHSANIANVDTANYKSKKVDFQAALDTAMNNQSLSSYKTNDRHLSFSNESSTDKTEILTNSSTKYNNNGNNVDMDVEMAELAKNQLWYNAVTERVNGKLNSLSSVINGGR</sequence>
<dbReference type="EMBL" id="AJYB01000002">
    <property type="protein sequence ID" value="EIM08479.1"/>
    <property type="molecule type" value="Genomic_DNA"/>
</dbReference>
<reference evidence="9 10" key="1">
    <citation type="journal article" date="2012" name="J. Bacteriol.">
        <title>Genome Sequence of the Antarctic Psychrophile Bacterium Planococcus antarcticus DSM 14505.</title>
        <authorList>
            <person name="Margolles A."/>
            <person name="Gueimonde M."/>
            <person name="Sanchez B."/>
        </authorList>
    </citation>
    <scope>NUCLEOTIDE SEQUENCE [LARGE SCALE GENOMIC DNA]</scope>
    <source>
        <strain evidence="9 10">DSM 14505</strain>
    </source>
</reference>
<evidence type="ECO:0000256" key="5">
    <source>
        <dbReference type="ARBA" id="ARBA00024934"/>
    </source>
</evidence>
<accession>A0A1C7DCE4</accession>
<dbReference type="Pfam" id="PF00460">
    <property type="entry name" value="Flg_bb_rod"/>
    <property type="match status" value="1"/>
</dbReference>